<organism evidence="1 2">
    <name type="scientific">Gigaspora margarita</name>
    <dbReference type="NCBI Taxonomy" id="4874"/>
    <lineage>
        <taxon>Eukaryota</taxon>
        <taxon>Fungi</taxon>
        <taxon>Fungi incertae sedis</taxon>
        <taxon>Mucoromycota</taxon>
        <taxon>Glomeromycotina</taxon>
        <taxon>Glomeromycetes</taxon>
        <taxon>Diversisporales</taxon>
        <taxon>Gigasporaceae</taxon>
        <taxon>Gigaspora</taxon>
    </lineage>
</organism>
<protein>
    <recommendedName>
        <fullName evidence="3">Peptidase S1 domain-containing protein</fullName>
    </recommendedName>
</protein>
<comment type="caution">
    <text evidence="1">The sequence shown here is derived from an EMBL/GenBank/DDBJ whole genome shotgun (WGS) entry which is preliminary data.</text>
</comment>
<gene>
    <name evidence="1" type="ORF">F8M41_025907</name>
</gene>
<dbReference type="Proteomes" id="UP000439903">
    <property type="component" value="Unassembled WGS sequence"/>
</dbReference>
<dbReference type="AlphaFoldDB" id="A0A8H3XHQ0"/>
<accession>A0A8H3XHQ0</accession>
<name>A0A8H3XHQ0_GIGMA</name>
<evidence type="ECO:0000313" key="2">
    <source>
        <dbReference type="Proteomes" id="UP000439903"/>
    </source>
</evidence>
<dbReference type="OrthoDB" id="3762657at2759"/>
<reference evidence="1 2" key="1">
    <citation type="journal article" date="2019" name="Environ. Microbiol.">
        <title>At the nexus of three kingdoms: the genome of the mycorrhizal fungus Gigaspora margarita provides insights into plant, endobacterial and fungal interactions.</title>
        <authorList>
            <person name="Venice F."/>
            <person name="Ghignone S."/>
            <person name="Salvioli di Fossalunga A."/>
            <person name="Amselem J."/>
            <person name="Novero M."/>
            <person name="Xianan X."/>
            <person name="Sedzielewska Toro K."/>
            <person name="Morin E."/>
            <person name="Lipzen A."/>
            <person name="Grigoriev I.V."/>
            <person name="Henrissat B."/>
            <person name="Martin F.M."/>
            <person name="Bonfante P."/>
        </authorList>
    </citation>
    <scope>NUCLEOTIDE SEQUENCE [LARGE SCALE GENOMIC DNA]</scope>
    <source>
        <strain evidence="1 2">BEG34</strain>
    </source>
</reference>
<sequence length="99" mass="10711">MSKRLSPLTNIKNNLDSQHIELTTNDDIPVSSYGTHLCRSGISSPVSYGHVEAFNLVTYGDSGGPSFSFSSLASVPLKGIVWEVQGKEVLLVLLVSYCH</sequence>
<dbReference type="EMBL" id="WTPW01000949">
    <property type="protein sequence ID" value="KAF0467837.1"/>
    <property type="molecule type" value="Genomic_DNA"/>
</dbReference>
<proteinExistence type="predicted"/>
<evidence type="ECO:0000313" key="1">
    <source>
        <dbReference type="EMBL" id="KAF0467837.1"/>
    </source>
</evidence>
<keyword evidence="2" id="KW-1185">Reference proteome</keyword>
<evidence type="ECO:0008006" key="3">
    <source>
        <dbReference type="Google" id="ProtNLM"/>
    </source>
</evidence>